<reference evidence="2" key="1">
    <citation type="submission" date="2023-10" db="EMBL/GenBank/DDBJ databases">
        <authorList>
            <person name="Chen Y."/>
            <person name="Shah S."/>
            <person name="Dougan E. K."/>
            <person name="Thang M."/>
            <person name="Chan C."/>
        </authorList>
    </citation>
    <scope>NUCLEOTIDE SEQUENCE [LARGE SCALE GENOMIC DNA]</scope>
</reference>
<evidence type="ECO:0000256" key="1">
    <source>
        <dbReference type="SAM" id="MobiDB-lite"/>
    </source>
</evidence>
<dbReference type="Proteomes" id="UP001189429">
    <property type="component" value="Unassembled WGS sequence"/>
</dbReference>
<keyword evidence="3" id="KW-1185">Reference proteome</keyword>
<feature type="non-terminal residue" evidence="2">
    <location>
        <position position="1"/>
    </location>
</feature>
<name>A0ABN9XIK4_9DINO</name>
<evidence type="ECO:0000313" key="3">
    <source>
        <dbReference type="Proteomes" id="UP001189429"/>
    </source>
</evidence>
<organism evidence="2 3">
    <name type="scientific">Prorocentrum cordatum</name>
    <dbReference type="NCBI Taxonomy" id="2364126"/>
    <lineage>
        <taxon>Eukaryota</taxon>
        <taxon>Sar</taxon>
        <taxon>Alveolata</taxon>
        <taxon>Dinophyceae</taxon>
        <taxon>Prorocentrales</taxon>
        <taxon>Prorocentraceae</taxon>
        <taxon>Prorocentrum</taxon>
    </lineage>
</organism>
<protein>
    <submittedName>
        <fullName evidence="2">Uncharacterized protein</fullName>
    </submittedName>
</protein>
<gene>
    <name evidence="2" type="ORF">PCOR1329_LOCUS75930</name>
</gene>
<accession>A0ABN9XIK4</accession>
<sequence>PLSQPEGRRGRHGRRGPRRQRRRPRGGAHRLGGAALAGHRRVGRPCGPRRCWGAGGRLFAGALGCAGAAGAGLGRERAVHVRGGRGLPGGGPRRRGADHARGLLREVPGLEGRAHRLGLRGGHPHGAAGQPAVLLLAQDRHLEAAQEARRQGVHAEGAADGRARVQRRHVGLGAPPAASVLAPAGQQTGASFSSGACVAFSRRVPFGPRSPRSSPPRLSTADSGSGPASPLPEPCGAGCARTPLWSAARRALSLSSVRMCRVSAHVWAAE</sequence>
<dbReference type="EMBL" id="CAUYUJ010020393">
    <property type="protein sequence ID" value="CAK0897879.1"/>
    <property type="molecule type" value="Genomic_DNA"/>
</dbReference>
<feature type="region of interest" description="Disordered" evidence="1">
    <location>
        <begin position="203"/>
        <end position="234"/>
    </location>
</feature>
<proteinExistence type="predicted"/>
<comment type="caution">
    <text evidence="2">The sequence shown here is derived from an EMBL/GenBank/DDBJ whole genome shotgun (WGS) entry which is preliminary data.</text>
</comment>
<feature type="compositionally biased region" description="Low complexity" evidence="1">
    <location>
        <begin position="203"/>
        <end position="219"/>
    </location>
</feature>
<feature type="region of interest" description="Disordered" evidence="1">
    <location>
        <begin position="1"/>
        <end position="42"/>
    </location>
</feature>
<evidence type="ECO:0000313" key="2">
    <source>
        <dbReference type="EMBL" id="CAK0897879.1"/>
    </source>
</evidence>
<feature type="compositionally biased region" description="Basic residues" evidence="1">
    <location>
        <begin position="9"/>
        <end position="28"/>
    </location>
</feature>
<feature type="non-terminal residue" evidence="2">
    <location>
        <position position="270"/>
    </location>
</feature>